<evidence type="ECO:0000313" key="2">
    <source>
        <dbReference type="EMBL" id="KXT03382.1"/>
    </source>
</evidence>
<evidence type="ECO:0000313" key="3">
    <source>
        <dbReference type="Proteomes" id="UP000070133"/>
    </source>
</evidence>
<dbReference type="OrthoDB" id="10468566at2759"/>
<dbReference type="AlphaFoldDB" id="A0A139HLW3"/>
<sequence length="214" mass="24445">MKTEQTTTTKMSHQAQHKQSSPCPPSAATKVFSTFELLESILLYASEYETCRSMREMRKSEAETYMMIQQACKSMQLLLSVQRVCKSAYDTVKISKPLQQRLWYSSPPNHAFNPLFMIQSSPNNAPFQFIGPLHHAAKSILVGKYRAEGKHESWRKMFVLSDVHVSEVTVWNEECGWWTPMYSSKLYKPIMTGEELMVECKRMKAEGGADGDVA</sequence>
<protein>
    <submittedName>
        <fullName evidence="2">Uncharacterized protein</fullName>
    </submittedName>
</protein>
<reference evidence="2 3" key="1">
    <citation type="submission" date="2015-07" db="EMBL/GenBank/DDBJ databases">
        <title>Comparative genomics of the Sigatoka disease complex on banana suggests a link between parallel evolutionary changes in Pseudocercospora fijiensis and Pseudocercospora eumusae and increased virulence on the banana host.</title>
        <authorList>
            <person name="Chang T.-C."/>
            <person name="Salvucci A."/>
            <person name="Crous P.W."/>
            <person name="Stergiopoulos I."/>
        </authorList>
    </citation>
    <scope>NUCLEOTIDE SEQUENCE [LARGE SCALE GENOMIC DNA]</scope>
    <source>
        <strain evidence="2 3">CBS 114824</strain>
    </source>
</reference>
<gene>
    <name evidence="2" type="ORF">AC578_4010</name>
</gene>
<organism evidence="2 3">
    <name type="scientific">Pseudocercospora eumusae</name>
    <dbReference type="NCBI Taxonomy" id="321146"/>
    <lineage>
        <taxon>Eukaryota</taxon>
        <taxon>Fungi</taxon>
        <taxon>Dikarya</taxon>
        <taxon>Ascomycota</taxon>
        <taxon>Pezizomycotina</taxon>
        <taxon>Dothideomycetes</taxon>
        <taxon>Dothideomycetidae</taxon>
        <taxon>Mycosphaerellales</taxon>
        <taxon>Mycosphaerellaceae</taxon>
        <taxon>Pseudocercospora</taxon>
    </lineage>
</organism>
<feature type="region of interest" description="Disordered" evidence="1">
    <location>
        <begin position="1"/>
        <end position="25"/>
    </location>
</feature>
<accession>A0A139HLW3</accession>
<evidence type="ECO:0000256" key="1">
    <source>
        <dbReference type="SAM" id="MobiDB-lite"/>
    </source>
</evidence>
<dbReference type="EMBL" id="LFZN01000031">
    <property type="protein sequence ID" value="KXT03382.1"/>
    <property type="molecule type" value="Genomic_DNA"/>
</dbReference>
<proteinExistence type="predicted"/>
<comment type="caution">
    <text evidence="2">The sequence shown here is derived from an EMBL/GenBank/DDBJ whole genome shotgun (WGS) entry which is preliminary data.</text>
</comment>
<keyword evidence="3" id="KW-1185">Reference proteome</keyword>
<feature type="compositionally biased region" description="Polar residues" evidence="1">
    <location>
        <begin position="1"/>
        <end position="21"/>
    </location>
</feature>
<dbReference type="Proteomes" id="UP000070133">
    <property type="component" value="Unassembled WGS sequence"/>
</dbReference>
<name>A0A139HLW3_9PEZI</name>